<comment type="subcellular location">
    <subcellularLocation>
        <location evidence="2">Cytoplasm</location>
    </subcellularLocation>
</comment>
<reference evidence="19 20" key="1">
    <citation type="journal article" date="2017" name="PLoS Biol.">
        <title>The sea cucumber genome provides insights into morphological evolution and visceral regeneration.</title>
        <authorList>
            <person name="Zhang X."/>
            <person name="Sun L."/>
            <person name="Yuan J."/>
            <person name="Sun Y."/>
            <person name="Gao Y."/>
            <person name="Zhang L."/>
            <person name="Li S."/>
            <person name="Dai H."/>
            <person name="Hamel J.F."/>
            <person name="Liu C."/>
            <person name="Yu Y."/>
            <person name="Liu S."/>
            <person name="Lin W."/>
            <person name="Guo K."/>
            <person name="Jin S."/>
            <person name="Xu P."/>
            <person name="Storey K.B."/>
            <person name="Huan P."/>
            <person name="Zhang T."/>
            <person name="Zhou Y."/>
            <person name="Zhang J."/>
            <person name="Lin C."/>
            <person name="Li X."/>
            <person name="Xing L."/>
            <person name="Huo D."/>
            <person name="Sun M."/>
            <person name="Wang L."/>
            <person name="Mercier A."/>
            <person name="Li F."/>
            <person name="Yang H."/>
            <person name="Xiang J."/>
        </authorList>
    </citation>
    <scope>NUCLEOTIDE SEQUENCE [LARGE SCALE GENOMIC DNA]</scope>
    <source>
        <strain evidence="19">Shaxun</strain>
        <tissue evidence="19">Muscle</tissue>
    </source>
</reference>
<dbReference type="Gene3D" id="1.10.510.10">
    <property type="entry name" value="Transferase(Phosphotransferase) domain 1"/>
    <property type="match status" value="1"/>
</dbReference>
<feature type="repeat" description="RCC1" evidence="15">
    <location>
        <begin position="425"/>
        <end position="476"/>
    </location>
</feature>
<keyword evidence="11 16" id="KW-0547">Nucleotide-binding</keyword>
<evidence type="ECO:0000259" key="18">
    <source>
        <dbReference type="PROSITE" id="PS50011"/>
    </source>
</evidence>
<dbReference type="GO" id="GO:0005737">
    <property type="term" value="C:cytoplasm"/>
    <property type="evidence" value="ECO:0007669"/>
    <property type="project" value="UniProtKB-SubCell"/>
</dbReference>
<evidence type="ECO:0000256" key="10">
    <source>
        <dbReference type="ARBA" id="ARBA00022737"/>
    </source>
</evidence>
<keyword evidence="6" id="KW-0723">Serine/threonine-protein kinase</keyword>
<gene>
    <name evidence="19" type="ORF">BSL78_09320</name>
</gene>
<dbReference type="FunFam" id="3.30.200.20:FF:000243">
    <property type="entry name" value="serine/threonine-protein kinase Nek8"/>
    <property type="match status" value="1"/>
</dbReference>
<feature type="region of interest" description="Disordered" evidence="17">
    <location>
        <begin position="278"/>
        <end position="319"/>
    </location>
</feature>
<dbReference type="PROSITE" id="PS00086">
    <property type="entry name" value="CYTOCHROME_P450"/>
    <property type="match status" value="1"/>
</dbReference>
<dbReference type="GO" id="GO:0016705">
    <property type="term" value="F:oxidoreductase activity, acting on paired donors, with incorporation or reduction of molecular oxygen"/>
    <property type="evidence" value="ECO:0007669"/>
    <property type="project" value="InterPro"/>
</dbReference>
<keyword evidence="14" id="KW-0460">Magnesium</keyword>
<keyword evidence="5" id="KW-0963">Cytoplasm</keyword>
<evidence type="ECO:0000313" key="19">
    <source>
        <dbReference type="EMBL" id="PIK53730.1"/>
    </source>
</evidence>
<keyword evidence="9" id="KW-0479">Metal-binding</keyword>
<dbReference type="InterPro" id="IPR001245">
    <property type="entry name" value="Ser-Thr/Tyr_kinase_cat_dom"/>
</dbReference>
<dbReference type="PROSITE" id="PS50011">
    <property type="entry name" value="PROTEIN_KINASE_DOM"/>
    <property type="match status" value="1"/>
</dbReference>
<dbReference type="EC" id="2.7.11.1" evidence="4"/>
<evidence type="ECO:0000313" key="20">
    <source>
        <dbReference type="Proteomes" id="UP000230750"/>
    </source>
</evidence>
<evidence type="ECO:0000256" key="7">
    <source>
        <dbReference type="ARBA" id="ARBA00022553"/>
    </source>
</evidence>
<dbReference type="SMART" id="SM00220">
    <property type="entry name" value="S_TKc"/>
    <property type="match status" value="1"/>
</dbReference>
<proteinExistence type="inferred from homology"/>
<dbReference type="PROSITE" id="PS00626">
    <property type="entry name" value="RCC1_2"/>
    <property type="match status" value="1"/>
</dbReference>
<protein>
    <recommendedName>
        <fullName evidence="4">non-specific serine/threonine protein kinase</fullName>
        <ecNumber evidence="4">2.7.11.1</ecNumber>
    </recommendedName>
</protein>
<dbReference type="SUPFAM" id="SSF50985">
    <property type="entry name" value="RCC1/BLIP-II"/>
    <property type="match status" value="1"/>
</dbReference>
<name>A0A2G8L0Q8_STIJA</name>
<dbReference type="InterPro" id="IPR058923">
    <property type="entry name" value="RCC1-like_dom"/>
</dbReference>
<evidence type="ECO:0000256" key="5">
    <source>
        <dbReference type="ARBA" id="ARBA00022490"/>
    </source>
</evidence>
<dbReference type="OrthoDB" id="248923at2759"/>
<dbReference type="GO" id="GO:0004674">
    <property type="term" value="F:protein serine/threonine kinase activity"/>
    <property type="evidence" value="ECO:0007669"/>
    <property type="project" value="UniProtKB-KW"/>
</dbReference>
<dbReference type="InterPro" id="IPR008271">
    <property type="entry name" value="Ser/Thr_kinase_AS"/>
</dbReference>
<dbReference type="PROSITE" id="PS00108">
    <property type="entry name" value="PROTEIN_KINASE_ST"/>
    <property type="match status" value="1"/>
</dbReference>
<feature type="compositionally biased region" description="Low complexity" evidence="17">
    <location>
        <begin position="306"/>
        <end position="319"/>
    </location>
</feature>
<dbReference type="InterPro" id="IPR000719">
    <property type="entry name" value="Prot_kinase_dom"/>
</dbReference>
<feature type="domain" description="Protein kinase" evidence="18">
    <location>
        <begin position="4"/>
        <end position="258"/>
    </location>
</feature>
<dbReference type="InterPro" id="IPR000408">
    <property type="entry name" value="Reg_chr_condens"/>
</dbReference>
<evidence type="ECO:0000256" key="14">
    <source>
        <dbReference type="ARBA" id="ARBA00022842"/>
    </source>
</evidence>
<dbReference type="AlphaFoldDB" id="A0A2G8L0Q8"/>
<dbReference type="PROSITE" id="PS00107">
    <property type="entry name" value="PROTEIN_KINASE_ATP"/>
    <property type="match status" value="1"/>
</dbReference>
<evidence type="ECO:0000256" key="11">
    <source>
        <dbReference type="ARBA" id="ARBA00022741"/>
    </source>
</evidence>
<dbReference type="GO" id="GO:0005506">
    <property type="term" value="F:iron ion binding"/>
    <property type="evidence" value="ECO:0007669"/>
    <property type="project" value="InterPro"/>
</dbReference>
<keyword evidence="12" id="KW-0418">Kinase</keyword>
<evidence type="ECO:0000256" key="16">
    <source>
        <dbReference type="PROSITE-ProRule" id="PRU10141"/>
    </source>
</evidence>
<dbReference type="InterPro" id="IPR017972">
    <property type="entry name" value="Cyt_P450_CS"/>
</dbReference>
<keyword evidence="7" id="KW-0597">Phosphoprotein</keyword>
<dbReference type="Pfam" id="PF25390">
    <property type="entry name" value="WD40_RLD"/>
    <property type="match status" value="1"/>
</dbReference>
<dbReference type="Gene3D" id="2.130.10.30">
    <property type="entry name" value="Regulator of chromosome condensation 1/beta-lactamase-inhibitor protein II"/>
    <property type="match status" value="2"/>
</dbReference>
<keyword evidence="8" id="KW-0808">Transferase</keyword>
<dbReference type="InterPro" id="IPR044120">
    <property type="entry name" value="STKc_Nek8"/>
</dbReference>
<dbReference type="InterPro" id="IPR051997">
    <property type="entry name" value="STK_NEK"/>
</dbReference>
<dbReference type="PRINTS" id="PR00109">
    <property type="entry name" value="TYRKINASE"/>
</dbReference>
<evidence type="ECO:0000256" key="15">
    <source>
        <dbReference type="PROSITE-ProRule" id="PRU00235"/>
    </source>
</evidence>
<dbReference type="CDD" id="cd08220">
    <property type="entry name" value="STKc_Nek8"/>
    <property type="match status" value="1"/>
</dbReference>
<dbReference type="PANTHER" id="PTHR44535">
    <property type="entry name" value="PROTEIN CBG16200"/>
    <property type="match status" value="1"/>
</dbReference>
<keyword evidence="20" id="KW-1185">Reference proteome</keyword>
<evidence type="ECO:0000256" key="4">
    <source>
        <dbReference type="ARBA" id="ARBA00012513"/>
    </source>
</evidence>
<keyword evidence="13 16" id="KW-0067">ATP-binding</keyword>
<evidence type="ECO:0000256" key="13">
    <source>
        <dbReference type="ARBA" id="ARBA00022840"/>
    </source>
</evidence>
<evidence type="ECO:0000256" key="2">
    <source>
        <dbReference type="ARBA" id="ARBA00004496"/>
    </source>
</evidence>
<feature type="repeat" description="RCC1" evidence="15">
    <location>
        <begin position="619"/>
        <end position="671"/>
    </location>
</feature>
<dbReference type="FunFam" id="1.10.510.10:FF:000262">
    <property type="entry name" value="Serine/threonine-protein kinase Nek8"/>
    <property type="match status" value="1"/>
</dbReference>
<organism evidence="19 20">
    <name type="scientific">Stichopus japonicus</name>
    <name type="common">Sea cucumber</name>
    <dbReference type="NCBI Taxonomy" id="307972"/>
    <lineage>
        <taxon>Eukaryota</taxon>
        <taxon>Metazoa</taxon>
        <taxon>Echinodermata</taxon>
        <taxon>Eleutherozoa</taxon>
        <taxon>Echinozoa</taxon>
        <taxon>Holothuroidea</taxon>
        <taxon>Aspidochirotacea</taxon>
        <taxon>Aspidochirotida</taxon>
        <taxon>Stichopodidae</taxon>
        <taxon>Apostichopus</taxon>
    </lineage>
</organism>
<dbReference type="PRINTS" id="PR00633">
    <property type="entry name" value="RCCNDNSATION"/>
</dbReference>
<dbReference type="PANTHER" id="PTHR44535:SF4">
    <property type="entry name" value="SERINE_THREONINE-PROTEIN KINASE NEK8"/>
    <property type="match status" value="1"/>
</dbReference>
<dbReference type="Gene3D" id="3.30.200.20">
    <property type="entry name" value="Phosphorylase Kinase, domain 1"/>
    <property type="match status" value="1"/>
</dbReference>
<evidence type="ECO:0000256" key="9">
    <source>
        <dbReference type="ARBA" id="ARBA00022723"/>
    </source>
</evidence>
<dbReference type="GO" id="GO:0005524">
    <property type="term" value="F:ATP binding"/>
    <property type="evidence" value="ECO:0007669"/>
    <property type="project" value="UniProtKB-UniRule"/>
</dbReference>
<feature type="binding site" evidence="16">
    <location>
        <position position="33"/>
    </location>
    <ligand>
        <name>ATP</name>
        <dbReference type="ChEBI" id="CHEBI:30616"/>
    </ligand>
</feature>
<dbReference type="InterPro" id="IPR011009">
    <property type="entry name" value="Kinase-like_dom_sf"/>
</dbReference>
<evidence type="ECO:0000256" key="12">
    <source>
        <dbReference type="ARBA" id="ARBA00022777"/>
    </source>
</evidence>
<evidence type="ECO:0000256" key="6">
    <source>
        <dbReference type="ARBA" id="ARBA00022527"/>
    </source>
</evidence>
<evidence type="ECO:0000256" key="8">
    <source>
        <dbReference type="ARBA" id="ARBA00022679"/>
    </source>
</evidence>
<dbReference type="Pfam" id="PF00069">
    <property type="entry name" value="Pkinase"/>
    <property type="match status" value="1"/>
</dbReference>
<dbReference type="InterPro" id="IPR009091">
    <property type="entry name" value="RCC1/BLIP-II"/>
</dbReference>
<feature type="repeat" description="RCC1" evidence="15">
    <location>
        <begin position="477"/>
        <end position="528"/>
    </location>
</feature>
<dbReference type="InterPro" id="IPR017441">
    <property type="entry name" value="Protein_kinase_ATP_BS"/>
</dbReference>
<dbReference type="Proteomes" id="UP000230750">
    <property type="component" value="Unassembled WGS sequence"/>
</dbReference>
<dbReference type="SUPFAM" id="SSF56112">
    <property type="entry name" value="Protein kinase-like (PK-like)"/>
    <property type="match status" value="1"/>
</dbReference>
<dbReference type="STRING" id="307972.A0A2G8L0Q8"/>
<evidence type="ECO:0000256" key="3">
    <source>
        <dbReference type="ARBA" id="ARBA00010886"/>
    </source>
</evidence>
<dbReference type="PROSITE" id="PS50012">
    <property type="entry name" value="RCC1_3"/>
    <property type="match status" value="3"/>
</dbReference>
<evidence type="ECO:0000256" key="1">
    <source>
        <dbReference type="ARBA" id="ARBA00001946"/>
    </source>
</evidence>
<comment type="similarity">
    <text evidence="3">Belongs to the protein kinase superfamily. NEK Ser/Thr protein kinase family. NIMA subfamily.</text>
</comment>
<comment type="caution">
    <text evidence="19">The sequence shown here is derived from an EMBL/GenBank/DDBJ whole genome shotgun (WGS) entry which is preliminary data.</text>
</comment>
<keyword evidence="10" id="KW-0677">Repeat</keyword>
<accession>A0A2G8L0Q8</accession>
<sequence length="722" mass="79387">MDNYEKIRVVGRGAFGTVYLSRRQNDRKLVIIKQIPVEQMTKDERQSALNEAKVLSMLEHPNIIEYYENFLEDKALMIVMEYAEGGTLFDYLQQRGNSLLDEDEVLYLITQILLSLQHVHFKQILHRDLKTQNILMNKDRDVVKTGDFGISKILSSKSKAVTVVGTPCYISPELCEGKPYNQKSDIWAVGCILYELLTLKKAFEASTLPALVMKIMRGSVAPVSDRYSIHVRKLLTSMLQQDPDKRPTTNQVMAEPIVVKTLARIIFEMGKVKSPIRMVRPPSVHPSHQKRKGKANSPRPSLLQGSPSSVVLDSSNSSSVLKPCPLSVVYTWGAGIGRPVALPLPNSDIEIEDIAVGRLQRAAVTTNGRLIIWEVSSLKAEAVIPGAMDQHAEIFVPRFLEGQSAVTIKQVSCGELFTACLTDRGILMTFGSGAHGCLGHGNFQDVSQAKIVESLLGYEISHVACGTSHIVAVSNEDEVFSWGRGDNGRLGIGFLESFATPQAVPLSGHLQFTAVRCGLDCSILITNTKTLLACGNNRYNKLGLDQHDGSSISVVQDSSSFRPVSSNPLKDLLIQSVGLGTSLTHGDTYHGYVSGNSHSVYLSVMYLGTSHSVYLSDSGDCWVLGSNQYGQMGSKDSQVSPRHPFKLPLPGDAKLTQVSCGDMFTVAVTEDGEVFSWGKNSRVVWGGRRKKIHMIRSQFLFLKIILLESFLSLVVMATHCSP</sequence>
<dbReference type="EMBL" id="MRZV01000274">
    <property type="protein sequence ID" value="PIK53730.1"/>
    <property type="molecule type" value="Genomic_DNA"/>
</dbReference>
<comment type="cofactor">
    <cofactor evidence="1">
        <name>Mg(2+)</name>
        <dbReference type="ChEBI" id="CHEBI:18420"/>
    </cofactor>
</comment>
<evidence type="ECO:0000256" key="17">
    <source>
        <dbReference type="SAM" id="MobiDB-lite"/>
    </source>
</evidence>